<organism evidence="1 2">
    <name type="scientific">Ferrimicrobium acidiphilum</name>
    <dbReference type="NCBI Taxonomy" id="121039"/>
    <lineage>
        <taxon>Bacteria</taxon>
        <taxon>Bacillati</taxon>
        <taxon>Actinomycetota</taxon>
        <taxon>Acidimicrobiia</taxon>
        <taxon>Acidimicrobiales</taxon>
        <taxon>Acidimicrobiaceae</taxon>
        <taxon>Ferrimicrobium</taxon>
    </lineage>
</organism>
<dbReference type="NCBIfam" id="NF033727">
    <property type="entry name" value="chaperon_ArsD"/>
    <property type="match status" value="1"/>
</dbReference>
<reference evidence="1 2" key="1">
    <citation type="submission" date="2024-07" db="EMBL/GenBank/DDBJ databases">
        <title>Draft Genome Sequence of Ferrimicrobium acidiphilum Strain YE2023, Isolated from a Pulp of Bioleach Reactor.</title>
        <authorList>
            <person name="Elkina Y.A."/>
            <person name="Bulaeva A.G."/>
            <person name="Beletsky A.V."/>
            <person name="Mardanov A.V."/>
        </authorList>
    </citation>
    <scope>NUCLEOTIDE SEQUENCE [LARGE SCALE GENOMIC DNA]</scope>
    <source>
        <strain evidence="1 2">YE2023</strain>
    </source>
</reference>
<accession>A0ABV3Y4I6</accession>
<dbReference type="RefSeq" id="WP_369084427.1">
    <property type="nucleotide sequence ID" value="NZ_JBFSHR010000017.1"/>
</dbReference>
<dbReference type="EMBL" id="JBFSHR010000017">
    <property type="protein sequence ID" value="MEX6429448.1"/>
    <property type="molecule type" value="Genomic_DNA"/>
</dbReference>
<dbReference type="InterPro" id="IPR010712">
    <property type="entry name" value="Arsenical-R_ArsD"/>
</dbReference>
<dbReference type="Gene3D" id="3.40.30.10">
    <property type="entry name" value="Glutaredoxin"/>
    <property type="match status" value="1"/>
</dbReference>
<dbReference type="Proteomes" id="UP001560267">
    <property type="component" value="Unassembled WGS sequence"/>
</dbReference>
<evidence type="ECO:0000313" key="2">
    <source>
        <dbReference type="Proteomes" id="UP001560267"/>
    </source>
</evidence>
<sequence length="146" mass="15640">MRTIEVFDPPMCCSTGVCGPKVEPRLADFAADLALLVDRGHHVTRYNLSQEPGIFASNDLVRSLLVAHEDDALPAILVDGDLCLFGRYPSREELLVAVGETDHSTRRASDSGGRTELRIASSSSGCCSVDETVGAGNDATQQRCCD</sequence>
<name>A0ABV3Y4I6_9ACTN</name>
<evidence type="ECO:0000313" key="1">
    <source>
        <dbReference type="EMBL" id="MEX6429448.1"/>
    </source>
</evidence>
<proteinExistence type="predicted"/>
<comment type="caution">
    <text evidence="1">The sequence shown here is derived from an EMBL/GenBank/DDBJ whole genome shotgun (WGS) entry which is preliminary data.</text>
</comment>
<gene>
    <name evidence="1" type="primary">arsD</name>
    <name evidence="1" type="ORF">AB6A68_06290</name>
</gene>
<keyword evidence="2" id="KW-1185">Reference proteome</keyword>
<dbReference type="Pfam" id="PF06953">
    <property type="entry name" value="ArsD"/>
    <property type="match status" value="1"/>
</dbReference>
<protein>
    <submittedName>
        <fullName evidence="1">Arsenite efflux transporter metallochaperone ArsD</fullName>
    </submittedName>
</protein>